<protein>
    <submittedName>
        <fullName evidence="3">Uncharacterized protein</fullName>
    </submittedName>
</protein>
<organism evidence="3 4">
    <name type="scientific">Gleimia europaea ACS-120-V-Col10b</name>
    <dbReference type="NCBI Taxonomy" id="883069"/>
    <lineage>
        <taxon>Bacteria</taxon>
        <taxon>Bacillati</taxon>
        <taxon>Actinomycetota</taxon>
        <taxon>Actinomycetes</taxon>
        <taxon>Actinomycetales</taxon>
        <taxon>Actinomycetaceae</taxon>
        <taxon>Gleimia</taxon>
    </lineage>
</organism>
<keyword evidence="2" id="KW-0472">Membrane</keyword>
<sequence>MRRYTDFFVMLALLVLDFLIAVIMWNTVDDALNPNSTSLGYMIMSLTLIAIPGIAMAAGLALGRATWNLAPRSFYLVVLLGSGLSAGLTWVASLALDGAGAVVSFGNAIFAMVVLAVASLVGLILGLTGAVPTAKVFGASLKDSAKQNEDPKPVDSVATVAGSDADGLAALEGDDVAPGTQTPGTAASASPRKVIGGNDAEAEAGEESPSL</sequence>
<feature type="transmembrane region" description="Helical" evidence="2">
    <location>
        <begin position="7"/>
        <end position="27"/>
    </location>
</feature>
<accession>A0A9W5RDR3</accession>
<dbReference type="AlphaFoldDB" id="A0A9W5RDR3"/>
<keyword evidence="4" id="KW-1185">Reference proteome</keyword>
<evidence type="ECO:0000256" key="1">
    <source>
        <dbReference type="SAM" id="MobiDB-lite"/>
    </source>
</evidence>
<dbReference type="OrthoDB" id="3267303at2"/>
<evidence type="ECO:0000313" key="3">
    <source>
        <dbReference type="EMBL" id="EPD30608.1"/>
    </source>
</evidence>
<name>A0A9W5RDR3_9ACTO</name>
<dbReference type="Proteomes" id="UP000014387">
    <property type="component" value="Unassembled WGS sequence"/>
</dbReference>
<evidence type="ECO:0000313" key="4">
    <source>
        <dbReference type="Proteomes" id="UP000014387"/>
    </source>
</evidence>
<keyword evidence="2" id="KW-1133">Transmembrane helix</keyword>
<keyword evidence="2" id="KW-0812">Transmembrane</keyword>
<feature type="compositionally biased region" description="Polar residues" evidence="1">
    <location>
        <begin position="179"/>
        <end position="188"/>
    </location>
</feature>
<comment type="caution">
    <text evidence="3">The sequence shown here is derived from an EMBL/GenBank/DDBJ whole genome shotgun (WGS) entry which is preliminary data.</text>
</comment>
<feature type="region of interest" description="Disordered" evidence="1">
    <location>
        <begin position="171"/>
        <end position="211"/>
    </location>
</feature>
<feature type="transmembrane region" description="Helical" evidence="2">
    <location>
        <begin position="108"/>
        <end position="131"/>
    </location>
</feature>
<dbReference type="EMBL" id="AGWN01000001">
    <property type="protein sequence ID" value="EPD30608.1"/>
    <property type="molecule type" value="Genomic_DNA"/>
</dbReference>
<dbReference type="RefSeq" id="WP_016443720.1">
    <property type="nucleotide sequence ID" value="NZ_KE150266.1"/>
</dbReference>
<gene>
    <name evidence="3" type="ORF">HMPREF9238_00354</name>
</gene>
<feature type="transmembrane region" description="Helical" evidence="2">
    <location>
        <begin position="39"/>
        <end position="62"/>
    </location>
</feature>
<feature type="compositionally biased region" description="Acidic residues" evidence="1">
    <location>
        <begin position="200"/>
        <end position="211"/>
    </location>
</feature>
<reference evidence="3 4" key="1">
    <citation type="submission" date="2013-05" db="EMBL/GenBank/DDBJ databases">
        <title>The Genome Sequence of Actinomyces europaeus ACS-120-V-COL10B.</title>
        <authorList>
            <consortium name="The Broad Institute Genomics Platform"/>
            <person name="Earl A."/>
            <person name="Ward D."/>
            <person name="Feldgarden M."/>
            <person name="Gevers D."/>
            <person name="Saerens B."/>
            <person name="Vaneechoutte M."/>
            <person name="Walker B."/>
            <person name="Young S."/>
            <person name="Zeng Q."/>
            <person name="Gargeya S."/>
            <person name="Fitzgerald M."/>
            <person name="Haas B."/>
            <person name="Abouelleil A."/>
            <person name="Allen A.W."/>
            <person name="Alvarado L."/>
            <person name="Arachchi H.M."/>
            <person name="Berlin A.M."/>
            <person name="Chapman S.B."/>
            <person name="Gainer-Dewar J."/>
            <person name="Goldberg J."/>
            <person name="Griggs A."/>
            <person name="Gujja S."/>
            <person name="Hansen M."/>
            <person name="Howarth C."/>
            <person name="Imamovic A."/>
            <person name="Ireland A."/>
            <person name="Larimer J."/>
            <person name="McCowan C."/>
            <person name="Murphy C."/>
            <person name="Pearson M."/>
            <person name="Poon T.W."/>
            <person name="Priest M."/>
            <person name="Roberts A."/>
            <person name="Saif S."/>
            <person name="Shea T."/>
            <person name="Sisk P."/>
            <person name="Sykes S."/>
            <person name="Wortman J."/>
            <person name="Nusbaum C."/>
            <person name="Birren B."/>
        </authorList>
    </citation>
    <scope>NUCLEOTIDE SEQUENCE [LARGE SCALE GENOMIC DNA]</scope>
    <source>
        <strain evidence="3 4">ACS-120-V-Col10b</strain>
    </source>
</reference>
<evidence type="ECO:0000256" key="2">
    <source>
        <dbReference type="SAM" id="Phobius"/>
    </source>
</evidence>
<proteinExistence type="predicted"/>
<feature type="transmembrane region" description="Helical" evidence="2">
    <location>
        <begin position="74"/>
        <end position="96"/>
    </location>
</feature>